<accession>A0AAD7N987</accession>
<sequence>MTSIQDPRRFTDTRGHRVAGRVEWNRCRTIQTFATSESAASVPSYRIPPPRRSTSCRFDRTTHGSAPRGGFAYEMRMRNADPRTGKRWIQGTSLVSLYVRSWFRTLRGMTMLQCVCGPLSSHWVWILLSFLLPNQLTASGQSRDLLAPPLFYFFPGLIICFFTQKGRETKHIGFPDFIYALYISSSG</sequence>
<feature type="transmembrane region" description="Helical" evidence="2">
    <location>
        <begin position="110"/>
        <end position="133"/>
    </location>
</feature>
<organism evidence="3 4">
    <name type="scientific">Mycena maculata</name>
    <dbReference type="NCBI Taxonomy" id="230809"/>
    <lineage>
        <taxon>Eukaryota</taxon>
        <taxon>Fungi</taxon>
        <taxon>Dikarya</taxon>
        <taxon>Basidiomycota</taxon>
        <taxon>Agaricomycotina</taxon>
        <taxon>Agaricomycetes</taxon>
        <taxon>Agaricomycetidae</taxon>
        <taxon>Agaricales</taxon>
        <taxon>Marasmiineae</taxon>
        <taxon>Mycenaceae</taxon>
        <taxon>Mycena</taxon>
    </lineage>
</organism>
<dbReference type="AlphaFoldDB" id="A0AAD7N987"/>
<comment type="caution">
    <text evidence="3">The sequence shown here is derived from an EMBL/GenBank/DDBJ whole genome shotgun (WGS) entry which is preliminary data.</text>
</comment>
<feature type="transmembrane region" description="Helical" evidence="2">
    <location>
        <begin position="145"/>
        <end position="163"/>
    </location>
</feature>
<dbReference type="Proteomes" id="UP001215280">
    <property type="component" value="Unassembled WGS sequence"/>
</dbReference>
<evidence type="ECO:0000313" key="3">
    <source>
        <dbReference type="EMBL" id="KAJ7750036.1"/>
    </source>
</evidence>
<proteinExistence type="predicted"/>
<feature type="region of interest" description="Disordered" evidence="1">
    <location>
        <begin position="41"/>
        <end position="62"/>
    </location>
</feature>
<dbReference type="EMBL" id="JARJLG010000083">
    <property type="protein sequence ID" value="KAJ7750036.1"/>
    <property type="molecule type" value="Genomic_DNA"/>
</dbReference>
<keyword evidence="4" id="KW-1185">Reference proteome</keyword>
<evidence type="ECO:0000313" key="4">
    <source>
        <dbReference type="Proteomes" id="UP001215280"/>
    </source>
</evidence>
<keyword evidence="2" id="KW-0472">Membrane</keyword>
<keyword evidence="2" id="KW-0812">Transmembrane</keyword>
<gene>
    <name evidence="3" type="ORF">DFH07DRAFT_549473</name>
</gene>
<keyword evidence="2" id="KW-1133">Transmembrane helix</keyword>
<evidence type="ECO:0000256" key="2">
    <source>
        <dbReference type="SAM" id="Phobius"/>
    </source>
</evidence>
<evidence type="ECO:0000256" key="1">
    <source>
        <dbReference type="SAM" id="MobiDB-lite"/>
    </source>
</evidence>
<reference evidence="3" key="1">
    <citation type="submission" date="2023-03" db="EMBL/GenBank/DDBJ databases">
        <title>Massive genome expansion in bonnet fungi (Mycena s.s.) driven by repeated elements and novel gene families across ecological guilds.</title>
        <authorList>
            <consortium name="Lawrence Berkeley National Laboratory"/>
            <person name="Harder C.B."/>
            <person name="Miyauchi S."/>
            <person name="Viragh M."/>
            <person name="Kuo A."/>
            <person name="Thoen E."/>
            <person name="Andreopoulos B."/>
            <person name="Lu D."/>
            <person name="Skrede I."/>
            <person name="Drula E."/>
            <person name="Henrissat B."/>
            <person name="Morin E."/>
            <person name="Kohler A."/>
            <person name="Barry K."/>
            <person name="LaButti K."/>
            <person name="Morin E."/>
            <person name="Salamov A."/>
            <person name="Lipzen A."/>
            <person name="Mereny Z."/>
            <person name="Hegedus B."/>
            <person name="Baldrian P."/>
            <person name="Stursova M."/>
            <person name="Weitz H."/>
            <person name="Taylor A."/>
            <person name="Grigoriev I.V."/>
            <person name="Nagy L.G."/>
            <person name="Martin F."/>
            <person name="Kauserud H."/>
        </authorList>
    </citation>
    <scope>NUCLEOTIDE SEQUENCE</scope>
    <source>
        <strain evidence="3">CBHHK188m</strain>
    </source>
</reference>
<name>A0AAD7N987_9AGAR</name>
<protein>
    <submittedName>
        <fullName evidence="3">Uncharacterized protein</fullName>
    </submittedName>
</protein>